<evidence type="ECO:0000259" key="15">
    <source>
        <dbReference type="Pfam" id="PF05173"/>
    </source>
</evidence>
<dbReference type="AlphaFoldDB" id="A0A8J2YX42"/>
<evidence type="ECO:0000256" key="10">
    <source>
        <dbReference type="ARBA" id="ARBA00038983"/>
    </source>
</evidence>
<dbReference type="PROSITE" id="PS01298">
    <property type="entry name" value="DAPB"/>
    <property type="match status" value="1"/>
</dbReference>
<keyword evidence="4 13" id="KW-0521">NADP</keyword>
<evidence type="ECO:0000256" key="5">
    <source>
        <dbReference type="ARBA" id="ARBA00022915"/>
    </source>
</evidence>
<evidence type="ECO:0000256" key="6">
    <source>
        <dbReference type="ARBA" id="ARBA00023002"/>
    </source>
</evidence>
<feature type="domain" description="Dihydrodipicolinate reductase N-terminal" evidence="14">
    <location>
        <begin position="1"/>
        <end position="112"/>
    </location>
</feature>
<comment type="caution">
    <text evidence="16">The sequence shown here is derived from an EMBL/GenBank/DDBJ whole genome shotgun (WGS) entry which is preliminary data.</text>
</comment>
<comment type="caution">
    <text evidence="13">Was originally thought to be a dihydrodipicolinate reductase (DHDPR), catalyzing the conversion of dihydrodipicolinate to tetrahydrodipicolinate. However, it was shown in E.coli that the substrate of the enzymatic reaction is not dihydrodipicolinate (DHDP) but in fact (2S,4S)-4-hydroxy-2,3,4,5-tetrahydrodipicolinic acid (HTPA), the product released by the DapA-catalyzed reaction.</text>
</comment>
<dbReference type="InterPro" id="IPR022664">
    <property type="entry name" value="DapB_N_CS"/>
</dbReference>
<dbReference type="InterPro" id="IPR000846">
    <property type="entry name" value="DapB_N"/>
</dbReference>
<evidence type="ECO:0000256" key="7">
    <source>
        <dbReference type="ARBA" id="ARBA00023027"/>
    </source>
</evidence>
<evidence type="ECO:0000256" key="13">
    <source>
        <dbReference type="HAMAP-Rule" id="MF_00102"/>
    </source>
</evidence>
<dbReference type="PIRSF" id="PIRSF000161">
    <property type="entry name" value="DHPR"/>
    <property type="match status" value="1"/>
</dbReference>
<sequence>MGRMLIAEVVGTTGAMLAGGTAQAATLQGQDLGSLAGLAPLGVTVGNDAVALVQASDVVIDFTAPAVTVRLAALAAEAGKALVVGTTGLDPAQTAAIQAAARQAPIVWSANMSLGVNLLLGLVEQAAARLGPDYDIEVLEMHHRMKVDAPSGTALALGHAAAAGRQVPLDEVWVKSRDGHTGARASGTIGFATLRGGDVVGDHTVMFAGLGERVELGHKASDRRIYARGAVRAALWVKGRPPGLYGMKDVLGL</sequence>
<comment type="pathway">
    <text evidence="9 13">Amino-acid biosynthesis; L-lysine biosynthesis via DAP pathway; (S)-tetrahydrodipicolinate from L-aspartate: step 4/4.</text>
</comment>
<dbReference type="InterPro" id="IPR023940">
    <property type="entry name" value="DHDPR_bac"/>
</dbReference>
<dbReference type="SUPFAM" id="SSF55347">
    <property type="entry name" value="Glyceraldehyde-3-phosphate dehydrogenase-like, C-terminal domain"/>
    <property type="match status" value="1"/>
</dbReference>
<keyword evidence="2 13" id="KW-0963">Cytoplasm</keyword>
<feature type="binding site" evidence="13">
    <location>
        <begin position="109"/>
        <end position="112"/>
    </location>
    <ligand>
        <name>NAD(+)</name>
        <dbReference type="ChEBI" id="CHEBI:57540"/>
    </ligand>
</feature>
<comment type="catalytic activity">
    <reaction evidence="12 13">
        <text>(S)-2,3,4,5-tetrahydrodipicolinate + NAD(+) + H2O = (2S,4S)-4-hydroxy-2,3,4,5-tetrahydrodipicolinate + NADH + H(+)</text>
        <dbReference type="Rhea" id="RHEA:35323"/>
        <dbReference type="ChEBI" id="CHEBI:15377"/>
        <dbReference type="ChEBI" id="CHEBI:15378"/>
        <dbReference type="ChEBI" id="CHEBI:16845"/>
        <dbReference type="ChEBI" id="CHEBI:57540"/>
        <dbReference type="ChEBI" id="CHEBI:57945"/>
        <dbReference type="ChEBI" id="CHEBI:67139"/>
        <dbReference type="EC" id="1.17.1.8"/>
    </reaction>
</comment>
<proteinExistence type="inferred from homology"/>
<evidence type="ECO:0000256" key="3">
    <source>
        <dbReference type="ARBA" id="ARBA00022605"/>
    </source>
</evidence>
<evidence type="ECO:0000256" key="12">
    <source>
        <dbReference type="ARBA" id="ARBA00049396"/>
    </source>
</evidence>
<dbReference type="GO" id="GO:0016726">
    <property type="term" value="F:oxidoreductase activity, acting on CH or CH2 groups, NAD or NADP as acceptor"/>
    <property type="evidence" value="ECO:0007669"/>
    <property type="project" value="UniProtKB-UniRule"/>
</dbReference>
<dbReference type="PANTHER" id="PTHR20836">
    <property type="entry name" value="DIHYDRODIPICOLINATE REDUCTASE"/>
    <property type="match status" value="1"/>
</dbReference>
<evidence type="ECO:0000259" key="14">
    <source>
        <dbReference type="Pfam" id="PF01113"/>
    </source>
</evidence>
<evidence type="ECO:0000256" key="1">
    <source>
        <dbReference type="ARBA" id="ARBA00006642"/>
    </source>
</evidence>
<feature type="binding site" evidence="13">
    <location>
        <begin position="85"/>
        <end position="87"/>
    </location>
    <ligand>
        <name>NAD(+)</name>
        <dbReference type="ChEBI" id="CHEBI:57540"/>
    </ligand>
</feature>
<comment type="caution">
    <text evidence="13">Lacks conserved residue(s) required for the propagation of feature annotation.</text>
</comment>
<comment type="subunit">
    <text evidence="13">Homotetramer.</text>
</comment>
<evidence type="ECO:0000256" key="4">
    <source>
        <dbReference type="ARBA" id="ARBA00022857"/>
    </source>
</evidence>
<comment type="similarity">
    <text evidence="1 13">Belongs to the DapB family.</text>
</comment>
<comment type="function">
    <text evidence="13">Catalyzes the conversion of 4-hydroxy-tetrahydrodipicolinate (HTPA) to tetrahydrodipicolinate.</text>
</comment>
<feature type="domain" description="Dihydrodipicolinate reductase C-terminal" evidence="15">
    <location>
        <begin position="115"/>
        <end position="251"/>
    </location>
</feature>
<organism evidence="16 17">
    <name type="scientific">Aliidongia dinghuensis</name>
    <dbReference type="NCBI Taxonomy" id="1867774"/>
    <lineage>
        <taxon>Bacteria</taxon>
        <taxon>Pseudomonadati</taxon>
        <taxon>Pseudomonadota</taxon>
        <taxon>Alphaproteobacteria</taxon>
        <taxon>Rhodospirillales</taxon>
        <taxon>Dongiaceae</taxon>
        <taxon>Aliidongia</taxon>
    </lineage>
</organism>
<keyword evidence="17" id="KW-1185">Reference proteome</keyword>
<dbReference type="HAMAP" id="MF_00102">
    <property type="entry name" value="DapB"/>
    <property type="match status" value="1"/>
</dbReference>
<keyword evidence="6 13" id="KW-0560">Oxidoreductase</keyword>
<dbReference type="GO" id="GO:0050661">
    <property type="term" value="F:NADP binding"/>
    <property type="evidence" value="ECO:0007669"/>
    <property type="project" value="UniProtKB-UniRule"/>
</dbReference>
<feature type="binding site" evidence="13">
    <location>
        <position position="143"/>
    </location>
    <ligand>
        <name>(S)-2,3,4,5-tetrahydrodipicolinate</name>
        <dbReference type="ChEBI" id="CHEBI:16845"/>
    </ligand>
</feature>
<dbReference type="GO" id="GO:0009089">
    <property type="term" value="P:lysine biosynthetic process via diaminopimelate"/>
    <property type="evidence" value="ECO:0007669"/>
    <property type="project" value="UniProtKB-UniRule"/>
</dbReference>
<dbReference type="UniPathway" id="UPA00034">
    <property type="reaction ID" value="UER00018"/>
</dbReference>
<comment type="catalytic activity">
    <reaction evidence="11 13">
        <text>(S)-2,3,4,5-tetrahydrodipicolinate + NADP(+) + H2O = (2S,4S)-4-hydroxy-2,3,4,5-tetrahydrodipicolinate + NADPH + H(+)</text>
        <dbReference type="Rhea" id="RHEA:35331"/>
        <dbReference type="ChEBI" id="CHEBI:15377"/>
        <dbReference type="ChEBI" id="CHEBI:15378"/>
        <dbReference type="ChEBI" id="CHEBI:16845"/>
        <dbReference type="ChEBI" id="CHEBI:57783"/>
        <dbReference type="ChEBI" id="CHEBI:58349"/>
        <dbReference type="ChEBI" id="CHEBI:67139"/>
        <dbReference type="EC" id="1.17.1.8"/>
    </reaction>
</comment>
<dbReference type="EC" id="1.17.1.8" evidence="10 13"/>
<dbReference type="GO" id="GO:0019877">
    <property type="term" value="P:diaminopimelate biosynthetic process"/>
    <property type="evidence" value="ECO:0007669"/>
    <property type="project" value="UniProtKB-UniRule"/>
</dbReference>
<evidence type="ECO:0000256" key="2">
    <source>
        <dbReference type="ARBA" id="ARBA00022490"/>
    </source>
</evidence>
<dbReference type="Pfam" id="PF01113">
    <property type="entry name" value="DapB_N"/>
    <property type="match status" value="1"/>
</dbReference>
<accession>A0A8J2YX42</accession>
<evidence type="ECO:0000256" key="11">
    <source>
        <dbReference type="ARBA" id="ARBA00049080"/>
    </source>
</evidence>
<feature type="binding site" evidence="13">
    <location>
        <begin position="152"/>
        <end position="153"/>
    </location>
    <ligand>
        <name>(S)-2,3,4,5-tetrahydrodipicolinate</name>
        <dbReference type="ChEBI" id="CHEBI:16845"/>
    </ligand>
</feature>
<name>A0A8J2YX42_9PROT</name>
<keyword evidence="5 13" id="KW-0220">Diaminopimelate biosynthesis</keyword>
<comment type="subcellular location">
    <subcellularLocation>
        <location evidence="13">Cytoplasm</location>
    </subcellularLocation>
</comment>
<dbReference type="GO" id="GO:0005829">
    <property type="term" value="C:cytosol"/>
    <property type="evidence" value="ECO:0007669"/>
    <property type="project" value="TreeGrafter"/>
</dbReference>
<dbReference type="Proteomes" id="UP000646365">
    <property type="component" value="Unassembled WGS sequence"/>
</dbReference>
<feature type="active site" description="Proton donor" evidence="13">
    <location>
        <position position="146"/>
    </location>
</feature>
<dbReference type="InterPro" id="IPR022663">
    <property type="entry name" value="DapB_C"/>
</dbReference>
<dbReference type="SUPFAM" id="SSF51735">
    <property type="entry name" value="NAD(P)-binding Rossmann-fold domains"/>
    <property type="match status" value="1"/>
</dbReference>
<dbReference type="Gene3D" id="3.30.360.10">
    <property type="entry name" value="Dihydrodipicolinate Reductase, domain 2"/>
    <property type="match status" value="1"/>
</dbReference>
<dbReference type="NCBIfam" id="TIGR00036">
    <property type="entry name" value="dapB"/>
    <property type="match status" value="1"/>
</dbReference>
<keyword evidence="7 13" id="KW-0520">NAD</keyword>
<gene>
    <name evidence="13 16" type="primary">dapB</name>
    <name evidence="16" type="ORF">GCM10011611_44430</name>
</gene>
<evidence type="ECO:0000313" key="16">
    <source>
        <dbReference type="EMBL" id="GGF33330.1"/>
    </source>
</evidence>
<keyword evidence="8 13" id="KW-0457">Lysine biosynthesis</keyword>
<dbReference type="Gene3D" id="3.40.50.720">
    <property type="entry name" value="NAD(P)-binding Rossmann-like Domain"/>
    <property type="match status" value="1"/>
</dbReference>
<dbReference type="FunFam" id="3.30.360.10:FF:000004">
    <property type="entry name" value="4-hydroxy-tetrahydrodipicolinate reductase"/>
    <property type="match status" value="1"/>
</dbReference>
<dbReference type="PANTHER" id="PTHR20836:SF0">
    <property type="entry name" value="4-HYDROXY-TETRAHYDRODIPICOLINATE REDUCTASE 1, CHLOROPLASTIC-RELATED"/>
    <property type="match status" value="1"/>
</dbReference>
<dbReference type="Pfam" id="PF05173">
    <property type="entry name" value="DapB_C"/>
    <property type="match status" value="1"/>
</dbReference>
<dbReference type="EMBL" id="BMJQ01000012">
    <property type="protein sequence ID" value="GGF33330.1"/>
    <property type="molecule type" value="Genomic_DNA"/>
</dbReference>
<evidence type="ECO:0000313" key="17">
    <source>
        <dbReference type="Proteomes" id="UP000646365"/>
    </source>
</evidence>
<evidence type="ECO:0000256" key="8">
    <source>
        <dbReference type="ARBA" id="ARBA00023154"/>
    </source>
</evidence>
<dbReference type="InterPro" id="IPR036291">
    <property type="entry name" value="NAD(P)-bd_dom_sf"/>
</dbReference>
<evidence type="ECO:0000256" key="9">
    <source>
        <dbReference type="ARBA" id="ARBA00037922"/>
    </source>
</evidence>
<protein>
    <recommendedName>
        <fullName evidence="10 13">4-hydroxy-tetrahydrodipicolinate reductase</fullName>
        <shortName evidence="13">HTPA reductase</shortName>
        <ecNumber evidence="10 13">1.17.1.8</ecNumber>
    </recommendedName>
</protein>
<feature type="active site" description="Proton donor/acceptor" evidence="13">
    <location>
        <position position="142"/>
    </location>
</feature>
<keyword evidence="3 13" id="KW-0028">Amino-acid biosynthesis</keyword>
<dbReference type="GO" id="GO:0008839">
    <property type="term" value="F:4-hydroxy-tetrahydrodipicolinate reductase"/>
    <property type="evidence" value="ECO:0007669"/>
    <property type="project" value="UniProtKB-UniRule"/>
</dbReference>
<reference evidence="16" key="1">
    <citation type="journal article" date="2014" name="Int. J. Syst. Evol. Microbiol.">
        <title>Complete genome sequence of Corynebacterium casei LMG S-19264T (=DSM 44701T), isolated from a smear-ripened cheese.</title>
        <authorList>
            <consortium name="US DOE Joint Genome Institute (JGI-PGF)"/>
            <person name="Walter F."/>
            <person name="Albersmeier A."/>
            <person name="Kalinowski J."/>
            <person name="Ruckert C."/>
        </authorList>
    </citation>
    <scope>NUCLEOTIDE SEQUENCE</scope>
    <source>
        <strain evidence="16">CGMCC 1.15725</strain>
    </source>
</reference>
<reference evidence="16" key="2">
    <citation type="submission" date="2020-09" db="EMBL/GenBank/DDBJ databases">
        <authorList>
            <person name="Sun Q."/>
            <person name="Zhou Y."/>
        </authorList>
    </citation>
    <scope>NUCLEOTIDE SEQUENCE</scope>
    <source>
        <strain evidence="16">CGMCC 1.15725</strain>
    </source>
</reference>
<dbReference type="GO" id="GO:0051287">
    <property type="term" value="F:NAD binding"/>
    <property type="evidence" value="ECO:0007669"/>
    <property type="project" value="UniProtKB-UniRule"/>
</dbReference>